<dbReference type="InterPro" id="IPR000086">
    <property type="entry name" value="NUDIX_hydrolase_dom"/>
</dbReference>
<dbReference type="PANTHER" id="PTHR43046:SF14">
    <property type="entry name" value="MUTT_NUDIX FAMILY PROTEIN"/>
    <property type="match status" value="1"/>
</dbReference>
<keyword evidence="5" id="KW-1185">Reference proteome</keyword>
<reference evidence="4 5" key="1">
    <citation type="submission" date="2024-06" db="EMBL/GenBank/DDBJ databases">
        <title>Sorghum-associated microbial communities from plants grown in Nebraska, USA.</title>
        <authorList>
            <person name="Schachtman D."/>
        </authorList>
    </citation>
    <scope>NUCLEOTIDE SEQUENCE [LARGE SCALE GENOMIC DNA]</scope>
    <source>
        <strain evidence="4 5">736</strain>
    </source>
</reference>
<dbReference type="GO" id="GO:0035539">
    <property type="term" value="F:8-oxo-7,8-dihydrodeoxyguanosine triphosphate pyrophosphatase activity"/>
    <property type="evidence" value="ECO:0007669"/>
    <property type="project" value="UniProtKB-EC"/>
</dbReference>
<evidence type="ECO:0000313" key="5">
    <source>
        <dbReference type="Proteomes" id="UP001549363"/>
    </source>
</evidence>
<dbReference type="Gene3D" id="3.90.79.10">
    <property type="entry name" value="Nucleoside Triphosphate Pyrophosphohydrolase"/>
    <property type="match status" value="1"/>
</dbReference>
<keyword evidence="2 4" id="KW-0378">Hydrolase</keyword>
<dbReference type="Proteomes" id="UP001549363">
    <property type="component" value="Unassembled WGS sequence"/>
</dbReference>
<dbReference type="PROSITE" id="PS51462">
    <property type="entry name" value="NUDIX"/>
    <property type="match status" value="1"/>
</dbReference>
<feature type="domain" description="Nudix hydrolase" evidence="3">
    <location>
        <begin position="35"/>
        <end position="176"/>
    </location>
</feature>
<dbReference type="CDD" id="cd18880">
    <property type="entry name" value="NUDIX_ADPRase"/>
    <property type="match status" value="1"/>
</dbReference>
<dbReference type="SUPFAM" id="SSF55811">
    <property type="entry name" value="Nudix"/>
    <property type="match status" value="1"/>
</dbReference>
<dbReference type="InterPro" id="IPR015797">
    <property type="entry name" value="NUDIX_hydrolase-like_dom_sf"/>
</dbReference>
<accession>A0ABV2PGF1</accession>
<dbReference type="EC" id="3.6.1.55" evidence="4"/>
<proteinExistence type="predicted"/>
<evidence type="ECO:0000256" key="2">
    <source>
        <dbReference type="ARBA" id="ARBA00022801"/>
    </source>
</evidence>
<name>A0ABV2PGF1_9BACI</name>
<gene>
    <name evidence="4" type="ORF">ABIA69_001170</name>
</gene>
<comment type="cofactor">
    <cofactor evidence="1">
        <name>Mg(2+)</name>
        <dbReference type="ChEBI" id="CHEBI:18420"/>
    </cofactor>
</comment>
<protein>
    <submittedName>
        <fullName evidence="4">8-oxo-dGTP diphosphatase</fullName>
        <ecNumber evidence="4">3.6.1.55</ecNumber>
    </submittedName>
</protein>
<dbReference type="Pfam" id="PF00293">
    <property type="entry name" value="NUDIX"/>
    <property type="match status" value="1"/>
</dbReference>
<evidence type="ECO:0000259" key="3">
    <source>
        <dbReference type="PROSITE" id="PS51462"/>
    </source>
</evidence>
<evidence type="ECO:0000313" key="4">
    <source>
        <dbReference type="EMBL" id="MET4560027.1"/>
    </source>
</evidence>
<dbReference type="PANTHER" id="PTHR43046">
    <property type="entry name" value="GDP-MANNOSE MANNOSYL HYDROLASE"/>
    <property type="match status" value="1"/>
</dbReference>
<comment type="caution">
    <text evidence="4">The sequence shown here is derived from an EMBL/GenBank/DDBJ whole genome shotgun (WGS) entry which is preliminary data.</text>
</comment>
<dbReference type="EMBL" id="JBEPSB010000003">
    <property type="protein sequence ID" value="MET4560027.1"/>
    <property type="molecule type" value="Genomic_DNA"/>
</dbReference>
<evidence type="ECO:0000256" key="1">
    <source>
        <dbReference type="ARBA" id="ARBA00001946"/>
    </source>
</evidence>
<sequence>MSISLLLNHLDEKKKELTKNNVVLRNVANNGGQTMTIRNSAKAIIISGEGKILLTKNQDNEGYFYLFPGGGQEHGETIPQALVRECVEEIGQEVAMGELLHIRDYIGKNHEHASFDFDVHQVEYYFLCNLIDDRDHTKIPTNPDSHQVGVEWLPIHDLLQYRIYPKELRKCIIQHVNNQKSPIYLGDVN</sequence>
<organism evidence="4 5">
    <name type="scientific">Lysinibacillus parviboronicapiens</name>
    <dbReference type="NCBI Taxonomy" id="436516"/>
    <lineage>
        <taxon>Bacteria</taxon>
        <taxon>Bacillati</taxon>
        <taxon>Bacillota</taxon>
        <taxon>Bacilli</taxon>
        <taxon>Bacillales</taxon>
        <taxon>Bacillaceae</taxon>
        <taxon>Lysinibacillus</taxon>
    </lineage>
</organism>